<dbReference type="Proteomes" id="UP000578531">
    <property type="component" value="Unassembled WGS sequence"/>
</dbReference>
<dbReference type="EMBL" id="JACCJC010000065">
    <property type="protein sequence ID" value="KAF6230688.1"/>
    <property type="molecule type" value="Genomic_DNA"/>
</dbReference>
<evidence type="ECO:0000313" key="2">
    <source>
        <dbReference type="Proteomes" id="UP000578531"/>
    </source>
</evidence>
<keyword evidence="2" id="KW-1185">Reference proteome</keyword>
<gene>
    <name evidence="1" type="ORF">HO173_011040</name>
</gene>
<name>A0A8H6FLF5_9LECA</name>
<protein>
    <submittedName>
        <fullName evidence="1">Uncharacterized protein</fullName>
    </submittedName>
</protein>
<evidence type="ECO:0000313" key="1">
    <source>
        <dbReference type="EMBL" id="KAF6230688.1"/>
    </source>
</evidence>
<reference evidence="1 2" key="1">
    <citation type="journal article" date="2020" name="Genomics">
        <title>Complete, high-quality genomes from long-read metagenomic sequencing of two wolf lichen thalli reveals enigmatic genome architecture.</title>
        <authorList>
            <person name="McKenzie S.K."/>
            <person name="Walston R.F."/>
            <person name="Allen J.L."/>
        </authorList>
    </citation>
    <scope>NUCLEOTIDE SEQUENCE [LARGE SCALE GENOMIC DNA]</scope>
    <source>
        <strain evidence="1">WasteWater2</strain>
    </source>
</reference>
<comment type="caution">
    <text evidence="1">The sequence shown here is derived from an EMBL/GenBank/DDBJ whole genome shotgun (WGS) entry which is preliminary data.</text>
</comment>
<dbReference type="AlphaFoldDB" id="A0A8H6FLF5"/>
<dbReference type="RefSeq" id="XP_037160156.1">
    <property type="nucleotide sequence ID" value="XM_037312924.1"/>
</dbReference>
<proteinExistence type="predicted"/>
<sequence>MDQVGFLRFTANGKSCLGTSDLNSCTAVAIVSSKAAILAHIAPRPSDRNKSQATGDDHVKAKMKEVRDLLVEHQSDFTNQGSDGVLVYAVYQGKVALEDQVKIIGAQLNAWKLPTTPVRYQVLEAKQDRGPAKGTVLIDARGQKPVVWVEDTLATKAKSVGSSAAESSKSGTR</sequence>
<dbReference type="GeneID" id="59292686"/>
<accession>A0A8H6FLF5</accession>
<dbReference type="OrthoDB" id="5368615at2759"/>
<organism evidence="1 2">
    <name type="scientific">Letharia columbiana</name>
    <dbReference type="NCBI Taxonomy" id="112416"/>
    <lineage>
        <taxon>Eukaryota</taxon>
        <taxon>Fungi</taxon>
        <taxon>Dikarya</taxon>
        <taxon>Ascomycota</taxon>
        <taxon>Pezizomycotina</taxon>
        <taxon>Lecanoromycetes</taxon>
        <taxon>OSLEUM clade</taxon>
        <taxon>Lecanoromycetidae</taxon>
        <taxon>Lecanorales</taxon>
        <taxon>Lecanorineae</taxon>
        <taxon>Parmeliaceae</taxon>
        <taxon>Letharia</taxon>
    </lineage>
</organism>